<accession>A0A1B2M436</accession>
<dbReference type="RefSeq" id="WP_067559342.1">
    <property type="nucleotide sequence ID" value="NZ_CP016895.1"/>
</dbReference>
<dbReference type="PROSITE" id="PS51462">
    <property type="entry name" value="NUDIX"/>
    <property type="match status" value="1"/>
</dbReference>
<dbReference type="Gene3D" id="1.10.10.10">
    <property type="entry name" value="Winged helix-like DNA-binding domain superfamily/Winged helix DNA-binding domain"/>
    <property type="match status" value="1"/>
</dbReference>
<dbReference type="KEGG" id="ala:BFG52_08705"/>
<dbReference type="InterPro" id="IPR036388">
    <property type="entry name" value="WH-like_DNA-bd_sf"/>
</dbReference>
<dbReference type="InterPro" id="IPR036390">
    <property type="entry name" value="WH_DNA-bd_sf"/>
</dbReference>
<keyword evidence="3" id="KW-1185">Reference proteome</keyword>
<protein>
    <submittedName>
        <fullName evidence="2">NUDIX hydrolase</fullName>
    </submittedName>
</protein>
<dbReference type="SUPFAM" id="SSF46785">
    <property type="entry name" value="Winged helix' DNA-binding domain"/>
    <property type="match status" value="1"/>
</dbReference>
<evidence type="ECO:0000259" key="1">
    <source>
        <dbReference type="PROSITE" id="PS51462"/>
    </source>
</evidence>
<dbReference type="Pfam" id="PF00293">
    <property type="entry name" value="NUDIX"/>
    <property type="match status" value="1"/>
</dbReference>
<evidence type="ECO:0000313" key="2">
    <source>
        <dbReference type="EMBL" id="AOA59934.1"/>
    </source>
</evidence>
<dbReference type="InterPro" id="IPR015797">
    <property type="entry name" value="NUDIX_hydrolase-like_dom_sf"/>
</dbReference>
<reference evidence="2 3" key="1">
    <citation type="submission" date="2016-08" db="EMBL/GenBank/DDBJ databases">
        <authorList>
            <person name="Seilhamer J.J."/>
        </authorList>
    </citation>
    <scope>NUCLEOTIDE SEQUENCE [LARGE SCALE GENOMIC DNA]</scope>
    <source>
        <strain evidence="2 3">BRTC-1</strain>
    </source>
</reference>
<organism evidence="2 3">
    <name type="scientific">Acinetobacter larvae</name>
    <dbReference type="NCBI Taxonomy" id="1789224"/>
    <lineage>
        <taxon>Bacteria</taxon>
        <taxon>Pseudomonadati</taxon>
        <taxon>Pseudomonadota</taxon>
        <taxon>Gammaproteobacteria</taxon>
        <taxon>Moraxellales</taxon>
        <taxon>Moraxellaceae</taxon>
        <taxon>Acinetobacter</taxon>
    </lineage>
</organism>
<dbReference type="PANTHER" id="PTHR43736:SF4">
    <property type="entry name" value="SLR1690 PROTEIN"/>
    <property type="match status" value="1"/>
</dbReference>
<dbReference type="PANTHER" id="PTHR43736">
    <property type="entry name" value="ADP-RIBOSE PYROPHOSPHATASE"/>
    <property type="match status" value="1"/>
</dbReference>
<sequence length="249" mass="28934">MSFTSEQEYLSQYQATDYPSPLMTVDMAIFALNAGQLQILLIKRSNYPAKDHWALPGGFVDLKQDQDLMASAKRKLLQKTGVDSPYLEQVVSIGNAQRDPRGWSITVLYFALIDFNTVIQHNDHLEYSEWVNLTDAQDLDLAFDHAQLLQLAFERLQNKTRYTTLPIRLMPDLFTLTELQRIYEIILGQSLEKKSFRRRMIESGVVEQTAQHKIAGKRPAQLYRFALQQYDFHFPRMLEYPRPNTNAIE</sequence>
<proteinExistence type="predicted"/>
<name>A0A1B2M436_9GAMM</name>
<gene>
    <name evidence="2" type="ORF">BFG52_08705</name>
</gene>
<evidence type="ECO:0000313" key="3">
    <source>
        <dbReference type="Proteomes" id="UP000093391"/>
    </source>
</evidence>
<dbReference type="SUPFAM" id="SSF55811">
    <property type="entry name" value="Nudix"/>
    <property type="match status" value="1"/>
</dbReference>
<dbReference type="Proteomes" id="UP000093391">
    <property type="component" value="Chromosome"/>
</dbReference>
<dbReference type="Gene3D" id="3.90.79.10">
    <property type="entry name" value="Nucleoside Triphosphate Pyrophosphohydrolase"/>
    <property type="match status" value="1"/>
</dbReference>
<dbReference type="STRING" id="1789224.BFG52_08705"/>
<dbReference type="CDD" id="cd18873">
    <property type="entry name" value="NUDIX_NadM_like"/>
    <property type="match status" value="1"/>
</dbReference>
<dbReference type="GO" id="GO:0016787">
    <property type="term" value="F:hydrolase activity"/>
    <property type="evidence" value="ECO:0007669"/>
    <property type="project" value="UniProtKB-KW"/>
</dbReference>
<dbReference type="EMBL" id="CP016895">
    <property type="protein sequence ID" value="AOA59934.1"/>
    <property type="molecule type" value="Genomic_DNA"/>
</dbReference>
<feature type="domain" description="Nudix hydrolase" evidence="1">
    <location>
        <begin position="22"/>
        <end position="153"/>
    </location>
</feature>
<dbReference type="InterPro" id="IPR000086">
    <property type="entry name" value="NUDIX_hydrolase_dom"/>
</dbReference>
<dbReference type="AlphaFoldDB" id="A0A1B2M436"/>
<dbReference type="Pfam" id="PF21906">
    <property type="entry name" value="WHD_NrtR"/>
    <property type="match status" value="1"/>
</dbReference>
<keyword evidence="2" id="KW-0378">Hydrolase</keyword>
<dbReference type="InterPro" id="IPR054105">
    <property type="entry name" value="WHD_NrtR"/>
</dbReference>